<feature type="compositionally biased region" description="Polar residues" evidence="1">
    <location>
        <begin position="406"/>
        <end position="424"/>
    </location>
</feature>
<organism evidence="2 3">
    <name type="scientific">Romanomermis culicivorax</name>
    <name type="common">Nematode worm</name>
    <dbReference type="NCBI Taxonomy" id="13658"/>
    <lineage>
        <taxon>Eukaryota</taxon>
        <taxon>Metazoa</taxon>
        <taxon>Ecdysozoa</taxon>
        <taxon>Nematoda</taxon>
        <taxon>Enoplea</taxon>
        <taxon>Dorylaimia</taxon>
        <taxon>Mermithida</taxon>
        <taxon>Mermithoidea</taxon>
        <taxon>Mermithidae</taxon>
        <taxon>Romanomermis</taxon>
    </lineage>
</organism>
<proteinExistence type="predicted"/>
<reference evidence="3" key="1">
    <citation type="submission" date="2022-11" db="UniProtKB">
        <authorList>
            <consortium name="WormBaseParasite"/>
        </authorList>
    </citation>
    <scope>IDENTIFICATION</scope>
</reference>
<dbReference type="WBParaSite" id="nRc.2.0.1.t39750-RA">
    <property type="protein sequence ID" value="nRc.2.0.1.t39750-RA"/>
    <property type="gene ID" value="nRc.2.0.1.g39750"/>
</dbReference>
<feature type="region of interest" description="Disordered" evidence="1">
    <location>
        <begin position="51"/>
        <end position="128"/>
    </location>
</feature>
<dbReference type="AlphaFoldDB" id="A0A915KNX1"/>
<evidence type="ECO:0000313" key="3">
    <source>
        <dbReference type="WBParaSite" id="nRc.2.0.1.t39750-RA"/>
    </source>
</evidence>
<evidence type="ECO:0000313" key="2">
    <source>
        <dbReference type="Proteomes" id="UP000887565"/>
    </source>
</evidence>
<evidence type="ECO:0000256" key="1">
    <source>
        <dbReference type="SAM" id="MobiDB-lite"/>
    </source>
</evidence>
<protein>
    <submittedName>
        <fullName evidence="3">DUF4216 domain-containing protein</fullName>
    </submittedName>
</protein>
<feature type="region of interest" description="Disordered" evidence="1">
    <location>
        <begin position="406"/>
        <end position="425"/>
    </location>
</feature>
<keyword evidence="2" id="KW-1185">Reference proteome</keyword>
<name>A0A915KNX1_ROMCU</name>
<feature type="compositionally biased region" description="Basic and acidic residues" evidence="1">
    <location>
        <begin position="71"/>
        <end position="87"/>
    </location>
</feature>
<accession>A0A915KNX1</accession>
<sequence>MDPVLRAAYDQRERPINNLAQEIVIRNIVREMVQLVERFDQLQQKVDGKQVENRSDVAIHGTSQGGQVSRDPTKPWHFGKDSSEFQTKKFSKNGKRRAELPTSSDAQVSAMCSTEDPNTGKITSSSSSTNKFLKNLKMGKGARNGQQAPMHEWSHTEPHIEYGRPQHRQDNGFFFIDEIAGNAQKSLEDQLSTPKGRHDYNIKKVVGVHELNQWSKGTFGSWLANPKEPVLVDIGKASQVLQYVRKVSIFRGHPVCGFNVEKVHQDKVAVLFKTREVDNLMGKQFTRYINFALMNSQTYVINTTSLMKKMGYLVLEDLVSIYNVCRAEQDGKDRDKTVPLWEHLRRTRAIQIWHGDYLLMQMQVFNDDRMEPKQINTVALHFYQEYSTIPGHINHEMGLGSQAMETDQTAQAGGSGQVKTQQQAPVPVVKRQQQALVTRAMQAAAVVVVMPQQTQPAVAQPTTVPQAQQLVEVEPEVVTIMQSVPPASAVLPAKIEQLLRKI</sequence>
<feature type="compositionally biased region" description="Polar residues" evidence="1">
    <location>
        <begin position="101"/>
        <end position="128"/>
    </location>
</feature>
<dbReference type="Proteomes" id="UP000887565">
    <property type="component" value="Unplaced"/>
</dbReference>